<keyword evidence="3" id="KW-1185">Reference proteome</keyword>
<accession>A0A1W1ZAZ4</accession>
<dbReference type="GO" id="GO:0016998">
    <property type="term" value="P:cell wall macromolecule catabolic process"/>
    <property type="evidence" value="ECO:0007669"/>
    <property type="project" value="InterPro"/>
</dbReference>
<name>A0A1W1ZAZ4_9SPHI</name>
<dbReference type="STRING" id="151894.SAMN04488524_0553"/>
<dbReference type="GO" id="GO:0004568">
    <property type="term" value="F:chitinase activity"/>
    <property type="evidence" value="ECO:0007669"/>
    <property type="project" value="InterPro"/>
</dbReference>
<dbReference type="Gene3D" id="1.10.530.10">
    <property type="match status" value="1"/>
</dbReference>
<reference evidence="3" key="1">
    <citation type="submission" date="2017-04" db="EMBL/GenBank/DDBJ databases">
        <authorList>
            <person name="Varghese N."/>
            <person name="Submissions S."/>
        </authorList>
    </citation>
    <scope>NUCLEOTIDE SEQUENCE [LARGE SCALE GENOMIC DNA]</scope>
    <source>
        <strain evidence="3">DSM 12126</strain>
    </source>
</reference>
<dbReference type="Pfam" id="PF00182">
    <property type="entry name" value="Glyco_hydro_19"/>
    <property type="match status" value="1"/>
</dbReference>
<dbReference type="SUPFAM" id="SSF53955">
    <property type="entry name" value="Lysozyme-like"/>
    <property type="match status" value="1"/>
</dbReference>
<dbReference type="InterPro" id="IPR023346">
    <property type="entry name" value="Lysozyme-like_dom_sf"/>
</dbReference>
<dbReference type="EMBL" id="FWXT01000001">
    <property type="protein sequence ID" value="SMC45584.1"/>
    <property type="molecule type" value="Genomic_DNA"/>
</dbReference>
<evidence type="ECO:0000259" key="1">
    <source>
        <dbReference type="Pfam" id="PF00182"/>
    </source>
</evidence>
<organism evidence="2 3">
    <name type="scientific">Pedobacter africanus</name>
    <dbReference type="NCBI Taxonomy" id="151894"/>
    <lineage>
        <taxon>Bacteria</taxon>
        <taxon>Pseudomonadati</taxon>
        <taxon>Bacteroidota</taxon>
        <taxon>Sphingobacteriia</taxon>
        <taxon>Sphingobacteriales</taxon>
        <taxon>Sphingobacteriaceae</taxon>
        <taxon>Pedobacter</taxon>
    </lineage>
</organism>
<dbReference type="RefSeq" id="WP_084236881.1">
    <property type="nucleotide sequence ID" value="NZ_FWXT01000001.1"/>
</dbReference>
<feature type="domain" description="Glycoside hydrolase family 19 catalytic" evidence="1">
    <location>
        <begin position="44"/>
        <end position="133"/>
    </location>
</feature>
<dbReference type="Proteomes" id="UP000192756">
    <property type="component" value="Unassembled WGS sequence"/>
</dbReference>
<dbReference type="AlphaFoldDB" id="A0A1W1ZAZ4"/>
<dbReference type="OrthoDB" id="3078754at2"/>
<gene>
    <name evidence="2" type="ORF">SAMN04488524_0553</name>
</gene>
<evidence type="ECO:0000313" key="3">
    <source>
        <dbReference type="Proteomes" id="UP000192756"/>
    </source>
</evidence>
<proteinExistence type="predicted"/>
<protein>
    <submittedName>
        <fullName evidence="2">Chitinase class I</fullName>
    </submittedName>
</protein>
<dbReference type="GO" id="GO:0006032">
    <property type="term" value="P:chitin catabolic process"/>
    <property type="evidence" value="ECO:0007669"/>
    <property type="project" value="InterPro"/>
</dbReference>
<dbReference type="InterPro" id="IPR000726">
    <property type="entry name" value="Glyco_hydro_19_cat"/>
</dbReference>
<evidence type="ECO:0000313" key="2">
    <source>
        <dbReference type="EMBL" id="SMC45584.1"/>
    </source>
</evidence>
<sequence>MNSKAFYDNIRANIFAGSISPKQFEGIEAIIKEYNRLCVNDLRKLAYILGTVFHETDKTMQPIEEYTKGGGLPYGKKFKMGGGPGKRVPYTIPDKLYYGRGHVQLTWYENYQAMGKLLGVDLLNKPELMLTMDVSVKVLFEGMLKGQSNFGDFTGKSLEDYFTPNRSDWYNARRIVNGTDAAQKIADIAQKFYKALIIV</sequence>